<dbReference type="PANTHER" id="PTHR42711:SF19">
    <property type="entry name" value="DOXORUBICIN RESISTANCE ATP-BINDING PROTEIN DRRA"/>
    <property type="match status" value="1"/>
</dbReference>
<dbReference type="PATRIC" id="fig|1001583.3.peg.2334"/>
<organism evidence="10 11">
    <name type="scientific">Levilactobacillus brevis KB290</name>
    <dbReference type="NCBI Taxonomy" id="1001583"/>
    <lineage>
        <taxon>Bacteria</taxon>
        <taxon>Bacillati</taxon>
        <taxon>Bacillota</taxon>
        <taxon>Bacilli</taxon>
        <taxon>Lactobacillales</taxon>
        <taxon>Lactobacillaceae</taxon>
        <taxon>Levilactobacillus</taxon>
    </lineage>
</organism>
<keyword evidence="3" id="KW-1003">Cell membrane</keyword>
<dbReference type="NCBIfam" id="TIGR01188">
    <property type="entry name" value="drrA"/>
    <property type="match status" value="1"/>
</dbReference>
<dbReference type="PROSITE" id="PS50893">
    <property type="entry name" value="ABC_TRANSPORTER_2"/>
    <property type="match status" value="1"/>
</dbReference>
<comment type="subcellular location">
    <subcellularLocation>
        <location evidence="1">Cell membrane</location>
        <topology evidence="1">Peripheral membrane protein</topology>
        <orientation evidence="1">Cytoplasmic side</orientation>
    </subcellularLocation>
</comment>
<evidence type="ECO:0000256" key="1">
    <source>
        <dbReference type="ARBA" id="ARBA00004413"/>
    </source>
</evidence>
<dbReference type="GO" id="GO:0005524">
    <property type="term" value="F:ATP binding"/>
    <property type="evidence" value="ECO:0007669"/>
    <property type="project" value="UniProtKB-KW"/>
</dbReference>
<dbReference type="Proteomes" id="UP000012042">
    <property type="component" value="Chromosome"/>
</dbReference>
<dbReference type="InterPro" id="IPR027417">
    <property type="entry name" value="P-loop_NTPase"/>
</dbReference>
<evidence type="ECO:0000256" key="6">
    <source>
        <dbReference type="ARBA" id="ARBA00022967"/>
    </source>
</evidence>
<evidence type="ECO:0000256" key="2">
    <source>
        <dbReference type="ARBA" id="ARBA00022448"/>
    </source>
</evidence>
<accession>M5AI01</accession>
<feature type="domain" description="ABC transporter" evidence="9">
    <location>
        <begin position="23"/>
        <end position="253"/>
    </location>
</feature>
<evidence type="ECO:0000256" key="3">
    <source>
        <dbReference type="ARBA" id="ARBA00022475"/>
    </source>
</evidence>
<dbReference type="GO" id="GO:1900753">
    <property type="term" value="P:doxorubicin transport"/>
    <property type="evidence" value="ECO:0007669"/>
    <property type="project" value="InterPro"/>
</dbReference>
<dbReference type="Pfam" id="PF00005">
    <property type="entry name" value="ABC_tran"/>
    <property type="match status" value="1"/>
</dbReference>
<dbReference type="GO" id="GO:0043215">
    <property type="term" value="P:daunorubicin transport"/>
    <property type="evidence" value="ECO:0007669"/>
    <property type="project" value="InterPro"/>
</dbReference>
<dbReference type="InterPro" id="IPR003593">
    <property type="entry name" value="AAA+_ATPase"/>
</dbReference>
<dbReference type="HOGENOM" id="CLU_000604_1_2_9"/>
<dbReference type="InterPro" id="IPR050763">
    <property type="entry name" value="ABC_transporter_ATP-binding"/>
</dbReference>
<gene>
    <name evidence="10" type="ORF">LVISKB_2352</name>
</gene>
<protein>
    <submittedName>
        <fullName evidence="10">Daunorubicin/doxorubicin resistance ATP-binding protein DrrA</fullName>
    </submittedName>
</protein>
<dbReference type="PANTHER" id="PTHR42711">
    <property type="entry name" value="ABC TRANSPORTER ATP-BINDING PROTEIN"/>
    <property type="match status" value="1"/>
</dbReference>
<evidence type="ECO:0000256" key="8">
    <source>
        <dbReference type="ARBA" id="ARBA00049985"/>
    </source>
</evidence>
<keyword evidence="7" id="KW-0472">Membrane</keyword>
<evidence type="ECO:0000259" key="9">
    <source>
        <dbReference type="PROSITE" id="PS50893"/>
    </source>
</evidence>
<dbReference type="GO" id="GO:0005886">
    <property type="term" value="C:plasma membrane"/>
    <property type="evidence" value="ECO:0007669"/>
    <property type="project" value="UniProtKB-SubCell"/>
</dbReference>
<dbReference type="InterPro" id="IPR003439">
    <property type="entry name" value="ABC_transporter-like_ATP-bd"/>
</dbReference>
<dbReference type="InterPro" id="IPR005894">
    <property type="entry name" value="DrrA"/>
</dbReference>
<dbReference type="Gene3D" id="3.40.50.300">
    <property type="entry name" value="P-loop containing nucleotide triphosphate hydrolases"/>
    <property type="match status" value="1"/>
</dbReference>
<keyword evidence="4" id="KW-0547">Nucleotide-binding</keyword>
<dbReference type="PROSITE" id="PS00211">
    <property type="entry name" value="ABC_TRANSPORTER_1"/>
    <property type="match status" value="1"/>
</dbReference>
<proteinExistence type="inferred from homology"/>
<name>M5AI01_LEVBR</name>
<evidence type="ECO:0000313" key="11">
    <source>
        <dbReference type="Proteomes" id="UP000012042"/>
    </source>
</evidence>
<evidence type="ECO:0000313" key="10">
    <source>
        <dbReference type="EMBL" id="BAN07987.1"/>
    </source>
</evidence>
<dbReference type="AlphaFoldDB" id="M5AI01"/>
<reference evidence="10 11" key="1">
    <citation type="journal article" date="2013" name="PLoS ONE">
        <title>Genomic Analysis by Deep Sequencing of the Probiotic Lactobacillus brevis KB290 Harboring Nine Plasmids Reveals Genomic Stability.</title>
        <authorList>
            <person name="Fukao M."/>
            <person name="Oshima K."/>
            <person name="Morita H."/>
            <person name="Toh H."/>
            <person name="Suda W."/>
            <person name="Kim S.W."/>
            <person name="Suzuki S."/>
            <person name="Yakabe T."/>
            <person name="Hattori M."/>
            <person name="Yajima N."/>
        </authorList>
    </citation>
    <scope>NUCLEOTIDE SEQUENCE [LARGE SCALE GENOMIC DNA]</scope>
    <source>
        <strain evidence="10 11">KB290</strain>
    </source>
</reference>
<dbReference type="FunFam" id="3.40.50.300:FF:000589">
    <property type="entry name" value="ABC transporter, ATP-binding subunit"/>
    <property type="match status" value="1"/>
</dbReference>
<dbReference type="EMBL" id="AP012167">
    <property type="protein sequence ID" value="BAN07987.1"/>
    <property type="molecule type" value="Genomic_DNA"/>
</dbReference>
<evidence type="ECO:0000256" key="5">
    <source>
        <dbReference type="ARBA" id="ARBA00022840"/>
    </source>
</evidence>
<dbReference type="GO" id="GO:0016887">
    <property type="term" value="F:ATP hydrolysis activity"/>
    <property type="evidence" value="ECO:0007669"/>
    <property type="project" value="InterPro"/>
</dbReference>
<evidence type="ECO:0000256" key="4">
    <source>
        <dbReference type="ARBA" id="ARBA00022741"/>
    </source>
</evidence>
<dbReference type="Pfam" id="PF13732">
    <property type="entry name" value="DrrA1-3_C"/>
    <property type="match status" value="1"/>
</dbReference>
<dbReference type="InterPro" id="IPR017871">
    <property type="entry name" value="ABC_transporter-like_CS"/>
</dbReference>
<evidence type="ECO:0000256" key="7">
    <source>
        <dbReference type="ARBA" id="ARBA00023136"/>
    </source>
</evidence>
<keyword evidence="5 10" id="KW-0067">ATP-binding</keyword>
<sequence length="327" mass="35381">MSGHLINFMTHERRHFMQPSTAITVSHLSKTFGVKTVVDDLSFAVKPGEVFGLLGPNGAGKTTTLRMMTTLLKATSGTVTIFGHDVRKESRLARAMFGLTGQYASIDEDISARENLMIFSRLNGLSRTAAKQRTTELLEEFSLTASANKALSDFSGGMRRRLDLAVSLITRPGLIFLDEPTTGLDPRTRSQMWTTIRQLVAHGSTIVLTTQYLDEADALADRIAVIDHGKLIKLGTPTALKQQIGGATLTLSLAKATQGPLAQRLLAQALHAQPTLHGAQLTAHLENPNQITDLLVQLQAADISLANIAVQEPSLDDVFFALTTGKN</sequence>
<dbReference type="SUPFAM" id="SSF52540">
    <property type="entry name" value="P-loop containing nucleoside triphosphate hydrolases"/>
    <property type="match status" value="1"/>
</dbReference>
<dbReference type="InterPro" id="IPR025302">
    <property type="entry name" value="DrrA1/2-like_C"/>
</dbReference>
<keyword evidence="2" id="KW-0813">Transport</keyword>
<comment type="similarity">
    <text evidence="8">Belongs to the ABC transporter superfamily. Drug exporter-1 (DrugE1) (TC 3.A.1.105) family.</text>
</comment>
<dbReference type="KEGG" id="lbk:LVISKB_2352"/>
<dbReference type="SMART" id="SM00382">
    <property type="entry name" value="AAA"/>
    <property type="match status" value="1"/>
</dbReference>
<keyword evidence="6" id="KW-1278">Translocase</keyword>